<gene>
    <name evidence="3" type="ORF">MAMMFC1_01368</name>
</gene>
<protein>
    <recommendedName>
        <fullName evidence="5">Archaeal ATPase</fullName>
    </recommendedName>
</protein>
<dbReference type="InterPro" id="IPR027417">
    <property type="entry name" value="P-loop_NTPase"/>
</dbReference>
<dbReference type="InterPro" id="IPR025420">
    <property type="entry name" value="DUF4143"/>
</dbReference>
<proteinExistence type="predicted"/>
<evidence type="ECO:0000313" key="3">
    <source>
        <dbReference type="EMBL" id="BBB90707.1"/>
    </source>
</evidence>
<reference evidence="3 4" key="1">
    <citation type="journal article" date="2018" name="Int. J. Syst. Evol. Microbiol.">
        <title>Methylomusa anaerophila gen. nov., sp. nov., an anaerobic methanol-utilizing bacterium isolated from a microbial fuel cell.</title>
        <authorList>
            <person name="Amano N."/>
            <person name="Yamamuro A."/>
            <person name="Miyahara M."/>
            <person name="Kouzuma A."/>
            <person name="Abe T."/>
            <person name="Watanabe K."/>
        </authorList>
    </citation>
    <scope>NUCLEOTIDE SEQUENCE [LARGE SCALE GENOMIC DNA]</scope>
    <source>
        <strain evidence="3 4">MMFC1</strain>
    </source>
</reference>
<name>A0A348AI09_9FIRM</name>
<accession>A0A348AI09</accession>
<dbReference type="RefSeq" id="WP_126307577.1">
    <property type="nucleotide sequence ID" value="NZ_AP018449.1"/>
</dbReference>
<evidence type="ECO:0000259" key="2">
    <source>
        <dbReference type="Pfam" id="PF13635"/>
    </source>
</evidence>
<keyword evidence="4" id="KW-1185">Reference proteome</keyword>
<evidence type="ECO:0000313" key="4">
    <source>
        <dbReference type="Proteomes" id="UP000276437"/>
    </source>
</evidence>
<dbReference type="OrthoDB" id="9801684at2"/>
<dbReference type="EMBL" id="AP018449">
    <property type="protein sequence ID" value="BBB90707.1"/>
    <property type="molecule type" value="Genomic_DNA"/>
</dbReference>
<organism evidence="3 4">
    <name type="scientific">Methylomusa anaerophila</name>
    <dbReference type="NCBI Taxonomy" id="1930071"/>
    <lineage>
        <taxon>Bacteria</taxon>
        <taxon>Bacillati</taxon>
        <taxon>Bacillota</taxon>
        <taxon>Negativicutes</taxon>
        <taxon>Selenomonadales</taxon>
        <taxon>Sporomusaceae</taxon>
        <taxon>Methylomusa</taxon>
    </lineage>
</organism>
<evidence type="ECO:0000259" key="1">
    <source>
        <dbReference type="Pfam" id="PF13173"/>
    </source>
</evidence>
<dbReference type="Pfam" id="PF13635">
    <property type="entry name" value="DUF4143"/>
    <property type="match status" value="1"/>
</dbReference>
<dbReference type="PANTHER" id="PTHR43566:SF2">
    <property type="entry name" value="DUF4143 DOMAIN-CONTAINING PROTEIN"/>
    <property type="match status" value="1"/>
</dbReference>
<feature type="domain" description="DUF4143" evidence="2">
    <location>
        <begin position="203"/>
        <end position="361"/>
    </location>
</feature>
<dbReference type="AlphaFoldDB" id="A0A348AI09"/>
<sequence length="410" mass="46273">MYISRALEKRILTASEQFRALIVTGPRQVGKTTLLKHLADTDREYVTLDDPVEREAAVSEPALFLERHKPPVIIDEIQYAPNLLPYIKMYVDTHQKKGDFWLTGSQKFHVMKNVSESLAGRIAVIEMYGLSQSEIEAVDSGARPSGEPFVCDHEVMAERLKTRKPMGLYDIYERIFKGSMPAAYSEGFNREEFYSGYVSTYLQRDIKDLTQVADELDFFRFMSACAARTSEMVNYADLAKDVGISAPTAKQWLSILASSGVVELVQPLFNNRLKRAVKSPNMYFMDTGLAVYLTRWDSPKTLEASAMSGKIFETYVVSEILKSYHNAGKRPPIYYYRDTDGKEIDLILEYNGTAYPIEIKKTGNPGKDAVKNFGVLENSGNVVGEGAVVCLYNKVLPIDKNNWIIPAWLI</sequence>
<dbReference type="SUPFAM" id="SSF52540">
    <property type="entry name" value="P-loop containing nucleoside triphosphate hydrolases"/>
    <property type="match status" value="1"/>
</dbReference>
<feature type="domain" description="AAA" evidence="1">
    <location>
        <begin position="18"/>
        <end position="135"/>
    </location>
</feature>
<dbReference type="KEGG" id="mana:MAMMFC1_01368"/>
<dbReference type="InterPro" id="IPR041682">
    <property type="entry name" value="AAA_14"/>
</dbReference>
<evidence type="ECO:0008006" key="5">
    <source>
        <dbReference type="Google" id="ProtNLM"/>
    </source>
</evidence>
<dbReference type="Proteomes" id="UP000276437">
    <property type="component" value="Chromosome"/>
</dbReference>
<dbReference type="PANTHER" id="PTHR43566">
    <property type="entry name" value="CONSERVED PROTEIN"/>
    <property type="match status" value="1"/>
</dbReference>
<dbReference type="Pfam" id="PF13173">
    <property type="entry name" value="AAA_14"/>
    <property type="match status" value="1"/>
</dbReference>